<proteinExistence type="predicted"/>
<name>A0A7R9R1K9_9ACAR</name>
<evidence type="ECO:0000313" key="1">
    <source>
        <dbReference type="EMBL" id="CAD7665179.1"/>
    </source>
</evidence>
<reference evidence="1" key="1">
    <citation type="submission" date="2020-11" db="EMBL/GenBank/DDBJ databases">
        <authorList>
            <person name="Tran Van P."/>
        </authorList>
    </citation>
    <scope>NUCLEOTIDE SEQUENCE</scope>
</reference>
<dbReference type="EMBL" id="CAJPVJ010043983">
    <property type="protein sequence ID" value="CAG2182316.1"/>
    <property type="molecule type" value="Genomic_DNA"/>
</dbReference>
<gene>
    <name evidence="1" type="ORF">ONB1V03_LOCUS21737</name>
</gene>
<protein>
    <submittedName>
        <fullName evidence="1">Uncharacterized protein</fullName>
    </submittedName>
</protein>
<organism evidence="1">
    <name type="scientific">Oppiella nova</name>
    <dbReference type="NCBI Taxonomy" id="334625"/>
    <lineage>
        <taxon>Eukaryota</taxon>
        <taxon>Metazoa</taxon>
        <taxon>Ecdysozoa</taxon>
        <taxon>Arthropoda</taxon>
        <taxon>Chelicerata</taxon>
        <taxon>Arachnida</taxon>
        <taxon>Acari</taxon>
        <taxon>Acariformes</taxon>
        <taxon>Sarcoptiformes</taxon>
        <taxon>Oribatida</taxon>
        <taxon>Brachypylina</taxon>
        <taxon>Oppioidea</taxon>
        <taxon>Oppiidae</taxon>
        <taxon>Oppiella</taxon>
    </lineage>
</organism>
<dbReference type="EMBL" id="OC958808">
    <property type="protein sequence ID" value="CAD7665179.1"/>
    <property type="molecule type" value="Genomic_DNA"/>
</dbReference>
<evidence type="ECO:0000313" key="2">
    <source>
        <dbReference type="Proteomes" id="UP000728032"/>
    </source>
</evidence>
<accession>A0A7R9R1K9</accession>
<sequence length="27" mass="3160">MKWSLFQWRVNHDEGAAIEVNTEADRG</sequence>
<dbReference type="Proteomes" id="UP000728032">
    <property type="component" value="Unassembled WGS sequence"/>
</dbReference>
<dbReference type="AlphaFoldDB" id="A0A7R9R1K9"/>
<keyword evidence="2" id="KW-1185">Reference proteome</keyword>